<accession>A0A2X2FDL2</accession>
<organism evidence="3 5">
    <name type="scientific">Pseudomonas luteola</name>
    <dbReference type="NCBI Taxonomy" id="47886"/>
    <lineage>
        <taxon>Bacteria</taxon>
        <taxon>Pseudomonadati</taxon>
        <taxon>Pseudomonadota</taxon>
        <taxon>Gammaproteobacteria</taxon>
        <taxon>Pseudomonadales</taxon>
        <taxon>Pseudomonadaceae</taxon>
        <taxon>Pseudomonas</taxon>
    </lineage>
</organism>
<evidence type="ECO:0000313" key="4">
    <source>
        <dbReference type="EMBL" id="SPZ16909.1"/>
    </source>
</evidence>
<dbReference type="AlphaFoldDB" id="A0A2X2FDL2"/>
<evidence type="ECO:0000313" key="3">
    <source>
        <dbReference type="EMBL" id="SPZ16890.1"/>
    </source>
</evidence>
<keyword evidence="2" id="KW-0732">Signal</keyword>
<keyword evidence="1" id="KW-0472">Membrane</keyword>
<sequence length="73" mass="7483">MKYMSTAKKYGTQLAVFGTAALCNAAAFAGDYDGMTGSESSADVKAAMLAIGAVVIGLAWVTFGIKRVKGTVK</sequence>
<dbReference type="EMBL" id="UAUF01000016">
    <property type="protein sequence ID" value="SPZ16890.1"/>
    <property type="molecule type" value="Genomic_DNA"/>
</dbReference>
<dbReference type="Proteomes" id="UP000250443">
    <property type="component" value="Unassembled WGS sequence"/>
</dbReference>
<protein>
    <submittedName>
        <fullName evidence="3">Uncharacterized protein</fullName>
    </submittedName>
</protein>
<feature type="chain" id="PRO_5036058298" evidence="2">
    <location>
        <begin position="30"/>
        <end position="73"/>
    </location>
</feature>
<gene>
    <name evidence="3" type="ORF">NCTC11842_05930</name>
    <name evidence="4" type="ORF">NCTC11842_05949</name>
</gene>
<evidence type="ECO:0000256" key="1">
    <source>
        <dbReference type="SAM" id="Phobius"/>
    </source>
</evidence>
<evidence type="ECO:0000256" key="2">
    <source>
        <dbReference type="SAM" id="SignalP"/>
    </source>
</evidence>
<evidence type="ECO:0000313" key="5">
    <source>
        <dbReference type="Proteomes" id="UP000250443"/>
    </source>
</evidence>
<proteinExistence type="predicted"/>
<feature type="transmembrane region" description="Helical" evidence="1">
    <location>
        <begin position="45"/>
        <end position="65"/>
    </location>
</feature>
<keyword evidence="1" id="KW-1133">Transmembrane helix</keyword>
<name>A0A2X2FDL2_PSELU</name>
<dbReference type="RefSeq" id="WP_112298072.1">
    <property type="nucleotide sequence ID" value="NZ_UAUF01000016.1"/>
</dbReference>
<reference evidence="3 5" key="1">
    <citation type="submission" date="2018-06" db="EMBL/GenBank/DDBJ databases">
        <authorList>
            <consortium name="Pathogen Informatics"/>
            <person name="Doyle S."/>
        </authorList>
    </citation>
    <scope>NUCLEOTIDE SEQUENCE [LARGE SCALE GENOMIC DNA]</scope>
    <source>
        <strain evidence="3 5">NCTC11842</strain>
    </source>
</reference>
<dbReference type="EMBL" id="UAUF01000016">
    <property type="protein sequence ID" value="SPZ16909.1"/>
    <property type="molecule type" value="Genomic_DNA"/>
</dbReference>
<keyword evidence="1" id="KW-0812">Transmembrane</keyword>
<feature type="signal peptide" evidence="2">
    <location>
        <begin position="1"/>
        <end position="29"/>
    </location>
</feature>